<evidence type="ECO:0000313" key="1">
    <source>
        <dbReference type="EMBL" id="KPQ45017.1"/>
    </source>
</evidence>
<dbReference type="Proteomes" id="UP000050360">
    <property type="component" value="Unassembled WGS sequence"/>
</dbReference>
<accession>A0A0P8AJV8</accession>
<gene>
    <name evidence="1" type="ORF">MPEBLZ_00402</name>
</gene>
<organism evidence="1 2">
    <name type="scientific">Candidatus Methanoperedens nitratireducens</name>
    <dbReference type="NCBI Taxonomy" id="1392998"/>
    <lineage>
        <taxon>Archaea</taxon>
        <taxon>Methanobacteriati</taxon>
        <taxon>Methanobacteriota</taxon>
        <taxon>Stenosarchaea group</taxon>
        <taxon>Methanomicrobia</taxon>
        <taxon>Methanosarcinales</taxon>
        <taxon>ANME-2 cluster</taxon>
        <taxon>Candidatus Methanoperedentaceae</taxon>
        <taxon>Candidatus Methanoperedens</taxon>
    </lineage>
</organism>
<proteinExistence type="predicted"/>
<dbReference type="AlphaFoldDB" id="A0A0P8AJV8"/>
<name>A0A0P8AJV8_9EURY</name>
<evidence type="ECO:0000313" key="2">
    <source>
        <dbReference type="Proteomes" id="UP000050360"/>
    </source>
</evidence>
<dbReference type="EMBL" id="LKCM01000034">
    <property type="protein sequence ID" value="KPQ45017.1"/>
    <property type="molecule type" value="Genomic_DNA"/>
</dbReference>
<comment type="caution">
    <text evidence="1">The sequence shown here is derived from an EMBL/GenBank/DDBJ whole genome shotgun (WGS) entry which is preliminary data.</text>
</comment>
<sequence>MIILIIDKSEKKIVSRGIMTQNNNEKMIEKAERMTEEQEHNKERTGRFLPIFFWTD</sequence>
<reference evidence="1 2" key="1">
    <citation type="submission" date="2015-09" db="EMBL/GenBank/DDBJ databases">
        <title>A metagenomics-based metabolic model of nitrate-dependent anaerobic oxidation of methane by Methanoperedens-like archaea.</title>
        <authorList>
            <person name="Arshad A."/>
            <person name="Speth D.R."/>
            <person name="De Graaf R.M."/>
            <person name="Op Den Camp H.J."/>
            <person name="Jetten M.S."/>
            <person name="Welte C.U."/>
        </authorList>
    </citation>
    <scope>NUCLEOTIDE SEQUENCE [LARGE SCALE GENOMIC DNA]</scope>
</reference>
<protein>
    <submittedName>
        <fullName evidence="1">Uncharacterized protein</fullName>
    </submittedName>
</protein>